<reference evidence="1 2" key="1">
    <citation type="journal article" date="2018" name="Sci. Rep.">
        <title>Characterisation of pathogen-specific regions and novel effector candidates in Fusarium oxysporum f. sp. cepae.</title>
        <authorList>
            <person name="Armitage A.D."/>
            <person name="Taylor A."/>
            <person name="Sobczyk M.K."/>
            <person name="Baxter L."/>
            <person name="Greenfield B.P."/>
            <person name="Bates H.J."/>
            <person name="Wilson F."/>
            <person name="Jackson A.C."/>
            <person name="Ott S."/>
            <person name="Harrison R.J."/>
            <person name="Clarkson J.P."/>
        </authorList>
    </citation>
    <scope>NUCLEOTIDE SEQUENCE [LARGE SCALE GENOMIC DNA]</scope>
    <source>
        <strain evidence="1 2">Fo_A13</strain>
    </source>
</reference>
<dbReference type="AlphaFoldDB" id="A0A420M914"/>
<evidence type="ECO:0000313" key="1">
    <source>
        <dbReference type="EMBL" id="RKK61209.1"/>
    </source>
</evidence>
<proteinExistence type="predicted"/>
<protein>
    <submittedName>
        <fullName evidence="1">Uncharacterized protein</fullName>
    </submittedName>
</protein>
<name>A0A420M914_FUSOX</name>
<accession>A0A420M914</accession>
<dbReference type="EMBL" id="MRCX01000674">
    <property type="protein sequence ID" value="RKK61209.1"/>
    <property type="molecule type" value="Genomic_DNA"/>
</dbReference>
<evidence type="ECO:0000313" key="2">
    <source>
        <dbReference type="Proteomes" id="UP000285084"/>
    </source>
</evidence>
<dbReference type="Proteomes" id="UP000285084">
    <property type="component" value="Unassembled WGS sequence"/>
</dbReference>
<gene>
    <name evidence="1" type="ORF">BFJ69_g17159</name>
</gene>
<organism evidence="1 2">
    <name type="scientific">Fusarium oxysporum</name>
    <name type="common">Fusarium vascular wilt</name>
    <dbReference type="NCBI Taxonomy" id="5507"/>
    <lineage>
        <taxon>Eukaryota</taxon>
        <taxon>Fungi</taxon>
        <taxon>Dikarya</taxon>
        <taxon>Ascomycota</taxon>
        <taxon>Pezizomycotina</taxon>
        <taxon>Sordariomycetes</taxon>
        <taxon>Hypocreomycetidae</taxon>
        <taxon>Hypocreales</taxon>
        <taxon>Nectriaceae</taxon>
        <taxon>Fusarium</taxon>
        <taxon>Fusarium oxysporum species complex</taxon>
    </lineage>
</organism>
<comment type="caution">
    <text evidence="1">The sequence shown here is derived from an EMBL/GenBank/DDBJ whole genome shotgun (WGS) entry which is preliminary data.</text>
</comment>
<sequence>MESSDSRGSMSTSDIMVWDTDGSLSTTDAALEILGRASTTSQSQTPTDRLNLVPAPTMDPECINECSTSPGFAEADTSSNGTSPISLQRFLTVESYLSEAISTPEHLHFHSSESGVWASSNGVETYLQPSLLMLQRPTFLPYVHTFFQRLYPVFPVIDKECILTFITE</sequence>